<evidence type="ECO:0000313" key="1">
    <source>
        <dbReference type="EMBL" id="MDX5929643.1"/>
    </source>
</evidence>
<keyword evidence="2" id="KW-1185">Reference proteome</keyword>
<name>A0AAW9DMI7_ACIAO</name>
<protein>
    <recommendedName>
        <fullName evidence="3">AbrB family transcriptional regulator</fullName>
    </recommendedName>
</protein>
<dbReference type="InterPro" id="IPR037914">
    <property type="entry name" value="SpoVT-AbrB_sf"/>
</dbReference>
<dbReference type="Proteomes" id="UP001279553">
    <property type="component" value="Unassembled WGS sequence"/>
</dbReference>
<reference evidence="1 2" key="1">
    <citation type="submission" date="2023-11" db="EMBL/GenBank/DDBJ databases">
        <title>MicrobeMod: A computational toolkit for identifying prokaryotic methylation and restriction-modification with nanopore sequencing.</title>
        <authorList>
            <person name="Crits-Christoph A."/>
            <person name="Kang S.C."/>
            <person name="Lee H."/>
            <person name="Ostrov N."/>
        </authorList>
    </citation>
    <scope>NUCLEOTIDE SEQUENCE [LARGE SCALE GENOMIC DNA]</scope>
    <source>
        <strain evidence="1 2">DSMZ 700</strain>
    </source>
</reference>
<evidence type="ECO:0000313" key="2">
    <source>
        <dbReference type="Proteomes" id="UP001279553"/>
    </source>
</evidence>
<dbReference type="SUPFAM" id="SSF89447">
    <property type="entry name" value="AbrB/MazE/MraZ-like"/>
    <property type="match status" value="1"/>
</dbReference>
<evidence type="ECO:0008006" key="3">
    <source>
        <dbReference type="Google" id="ProtNLM"/>
    </source>
</evidence>
<organism evidence="1 2">
    <name type="scientific">Acidiphilium acidophilum</name>
    <name type="common">Thiobacillus acidophilus</name>
    <dbReference type="NCBI Taxonomy" id="76588"/>
    <lineage>
        <taxon>Bacteria</taxon>
        <taxon>Pseudomonadati</taxon>
        <taxon>Pseudomonadota</taxon>
        <taxon>Alphaproteobacteria</taxon>
        <taxon>Acetobacterales</taxon>
        <taxon>Acidocellaceae</taxon>
        <taxon>Acidiphilium</taxon>
    </lineage>
</organism>
<comment type="caution">
    <text evidence="1">The sequence shown here is derived from an EMBL/GenBank/DDBJ whole genome shotgun (WGS) entry which is preliminary data.</text>
</comment>
<gene>
    <name evidence="1" type="ORF">SIL87_02530</name>
</gene>
<dbReference type="AlphaFoldDB" id="A0AAW9DMI7"/>
<proteinExistence type="predicted"/>
<dbReference type="EMBL" id="JAWXYB010000013">
    <property type="protein sequence ID" value="MDX5929643.1"/>
    <property type="molecule type" value="Genomic_DNA"/>
</dbReference>
<accession>A0AAW9DMI7</accession>
<sequence length="69" mass="7548">MIIPASMRAKLGCQKGGNLLARLVDDTIVLEPIEAAVHRAQALVRQYIPKTKGIVDELIAERHEAAKSE</sequence>